<dbReference type="GO" id="GO:0000139">
    <property type="term" value="C:Golgi membrane"/>
    <property type="evidence" value="ECO:0007669"/>
    <property type="project" value="UniProtKB-SubCell"/>
</dbReference>
<feature type="domain" description="EGF-like" evidence="6">
    <location>
        <begin position="70"/>
        <end position="103"/>
    </location>
</feature>
<evidence type="ECO:0000259" key="6">
    <source>
        <dbReference type="PROSITE" id="PS50026"/>
    </source>
</evidence>
<comment type="caution">
    <text evidence="7">The sequence shown here is derived from an EMBL/GenBank/DDBJ whole genome shotgun (WGS) entry which is preliminary data.</text>
</comment>
<comment type="caution">
    <text evidence="4">Lacks conserved residue(s) required for the propagation of feature annotation.</text>
</comment>
<keyword evidence="4" id="KW-1015">Disulfide bond</keyword>
<comment type="similarity">
    <text evidence="2">Belongs to the glycosyltransferase 47 family.</text>
</comment>
<keyword evidence="4" id="KW-0245">EGF-like domain</keyword>
<dbReference type="GO" id="GO:0016757">
    <property type="term" value="F:glycosyltransferase activity"/>
    <property type="evidence" value="ECO:0007669"/>
    <property type="project" value="InterPro"/>
</dbReference>
<evidence type="ECO:0000256" key="4">
    <source>
        <dbReference type="PROSITE-ProRule" id="PRU00076"/>
    </source>
</evidence>
<dbReference type="EMBL" id="JAEHOC010000008">
    <property type="protein sequence ID" value="KAG2439502.1"/>
    <property type="molecule type" value="Genomic_DNA"/>
</dbReference>
<keyword evidence="3" id="KW-0333">Golgi apparatus</keyword>
<sequence length="1580" mass="177105">MPANARISLPYPPKVLVAPAGPEDNATRPQHHHDLDPEAALRRRCALVKGTWCGEYLRQVRLPARPVPRGRKECPNACSGWGNCNYDTGMCECPAGHGGEDCSKPVKRPCAHRHRNISNPNATEPVSSVGPDGLDIGPTTVEGWTASRCFGFCDEDVAACYCGEGRYRRIPAPPGSPPWTPPVQRGRPLADGCQPNTDAAGAKSFAGGGGTSWADIYGPNGFCNAPDKATRQAGCGCFQEIAFPCDGSVPMESTCMNQCSGHGECHFGYCRCHKYWYGSDCSRKKADSGPLEPALHESERPWLRPVVAVPPAALETPPISTRPRPLIYVYDVPPDYTSRMLQYRNFGDTCLWRRWHDGNHTGITGYTYGIETLMHEMMLQSEHRTFDPEEADFFYVPMYITCYFWPILGWADGPWWHSPNGLRVMHGANMISELHEWLQTKLPYWNRRGGRDHIWLMAHDEGACWMPKAVYDNSIVLTHWGRLDPEHKSNTAYLQDNYTSMPEPAFSAWRGVDFGDRIKGHPCFDPKKDLVVPAFKSPNHFPRSPLLGAPPLERDVLFFFRGDVGASRLPHYSRGIRQKLFHLAHKHDWFSRFKIAIGSGDSLKGDYSEQLARSKFCLVAPGDGWSPRAEDAILHGCIPVVVMDGVQAVFESILDWDSFSLRIREDDAALEALPQLLAAVSPERLAHMQRHLARVWHRFAYTQNPFLKATVDHTIKGYQHKLEEAREVVLEDAPYQPVAHYPHADDALSTIMQWLYHRIPETRGDVAGYTFRWRSVPQIKIPDGVVYNLPPFEYVNGSSSPAPNASHPHLDVSGNAHDAVRKRCALARGTWCGEWIRQEPLPYKGVPRGSKECPNACSGWGNCNYDTGLCECPAGRDGDDCSKTFKRPCTDHYRGQPDAHVTEPASHIGPDGLDLDVTNLRWTASRCHGYCDDNVAACYCGEGRLRRIPAPPGSPPWTPPVQHGRPLADGCQPSTSSTGRRSWGQVKYEDIYGPSGWCNNITSSFECGCFQEIAYPCDGSVPMETTCMNQCSGHGECHFGYCRCHADWYGADCSRKKAGTPVEPPLQQEQRPWLRQITVQAPAANVLPLPGTRRRPLIYVYDVPPKYTSRMLQYRLLAHACLWRRWLEGNNTEMTGWTYSVETLMHELLLQSEHRTFDPEEADFFYVPHYATCYFWPIMGWADAPWWHAPNIDSRPMHGANMLSELQGWLRTNLPYWDRRGGRDHIWLMAADEGACWMPSAIYNASIVLTHWGRLEPNHTSGTAYLQDVYDRPVFGFKRWPGVNYTRAIKGHPCFDPKKDLVIPAFKPPFHFARSPLLGSPPLQRDILLYFRGDSGAFRLPQYSRGIRQRIMDLSMRQDWFNRFKIVISHGGMVGGDYSEHLARSKFCLVAPGDGWSPRAEDAILHGCIPVVVMDGVQAVFESILDWDSFSLRIREDDAALEALPQLLAAVSPERLAHMQRHLARVWHRFAYTTGSLLNRSVTEHYAARQTEQEAASKSAAERPPDLRPIPPTPPEHPYQPLRRFPNADDDAFGTIMQWLYHRIPDTRGDGGGGAAVSEGGQAQPAGASGEASGGVAAGA</sequence>
<gene>
    <name evidence="7" type="ORF">HXX76_004856</name>
</gene>
<feature type="domain" description="EGF-like" evidence="6">
    <location>
        <begin position="849"/>
        <end position="882"/>
    </location>
</feature>
<dbReference type="PANTHER" id="PTHR11062:SF268">
    <property type="entry name" value="FAMILY PROTEIN, PUTATIVE, EXPRESSED-RELATED"/>
    <property type="match status" value="1"/>
</dbReference>
<feature type="disulfide bond" evidence="4">
    <location>
        <begin position="872"/>
        <end position="881"/>
    </location>
</feature>
<feature type="region of interest" description="Disordered" evidence="5">
    <location>
        <begin position="1550"/>
        <end position="1580"/>
    </location>
</feature>
<evidence type="ECO:0000313" key="8">
    <source>
        <dbReference type="Proteomes" id="UP000650467"/>
    </source>
</evidence>
<evidence type="ECO:0000256" key="1">
    <source>
        <dbReference type="ARBA" id="ARBA00004323"/>
    </source>
</evidence>
<feature type="disulfide bond" evidence="4">
    <location>
        <begin position="74"/>
        <end position="84"/>
    </location>
</feature>
<dbReference type="PANTHER" id="PTHR11062">
    <property type="entry name" value="EXOSTOSIN HEPARAN SULFATE GLYCOSYLTRANSFERASE -RELATED"/>
    <property type="match status" value="1"/>
</dbReference>
<keyword evidence="8" id="KW-1185">Reference proteome</keyword>
<evidence type="ECO:0000256" key="5">
    <source>
        <dbReference type="SAM" id="MobiDB-lite"/>
    </source>
</evidence>
<feature type="compositionally biased region" description="Low complexity" evidence="5">
    <location>
        <begin position="1556"/>
        <end position="1571"/>
    </location>
</feature>
<proteinExistence type="inferred from homology"/>
<organism evidence="7 8">
    <name type="scientific">Chlamydomonas incerta</name>
    <dbReference type="NCBI Taxonomy" id="51695"/>
    <lineage>
        <taxon>Eukaryota</taxon>
        <taxon>Viridiplantae</taxon>
        <taxon>Chlorophyta</taxon>
        <taxon>core chlorophytes</taxon>
        <taxon>Chlorophyceae</taxon>
        <taxon>CS clade</taxon>
        <taxon>Chlamydomonadales</taxon>
        <taxon>Chlamydomonadaceae</taxon>
        <taxon>Chlamydomonas</taxon>
    </lineage>
</organism>
<dbReference type="InterPro" id="IPR004263">
    <property type="entry name" value="Exostosin"/>
</dbReference>
<dbReference type="InterPro" id="IPR000742">
    <property type="entry name" value="EGF"/>
</dbReference>
<dbReference type="PROSITE" id="PS00022">
    <property type="entry name" value="EGF_1"/>
    <property type="match status" value="2"/>
</dbReference>
<accession>A0A835T9F3</accession>
<evidence type="ECO:0000256" key="3">
    <source>
        <dbReference type="ARBA" id="ARBA00023034"/>
    </source>
</evidence>
<dbReference type="InterPro" id="IPR040911">
    <property type="entry name" value="Exostosin_GT47"/>
</dbReference>
<reference evidence="7" key="1">
    <citation type="journal article" date="2020" name="bioRxiv">
        <title>Comparative genomics of Chlamydomonas.</title>
        <authorList>
            <person name="Craig R.J."/>
            <person name="Hasan A.R."/>
            <person name="Ness R.W."/>
            <person name="Keightley P.D."/>
        </authorList>
    </citation>
    <scope>NUCLEOTIDE SEQUENCE</scope>
    <source>
        <strain evidence="7">SAG 7.73</strain>
    </source>
</reference>
<evidence type="ECO:0000256" key="2">
    <source>
        <dbReference type="ARBA" id="ARBA00010271"/>
    </source>
</evidence>
<evidence type="ECO:0000313" key="7">
    <source>
        <dbReference type="EMBL" id="KAG2439502.1"/>
    </source>
</evidence>
<feature type="disulfide bond" evidence="4">
    <location>
        <begin position="93"/>
        <end position="102"/>
    </location>
</feature>
<feature type="region of interest" description="Disordered" evidence="5">
    <location>
        <begin position="1489"/>
        <end position="1527"/>
    </location>
</feature>
<dbReference type="Proteomes" id="UP000650467">
    <property type="component" value="Unassembled WGS sequence"/>
</dbReference>
<feature type="compositionally biased region" description="Pro residues" evidence="5">
    <location>
        <begin position="1507"/>
        <end position="1518"/>
    </location>
</feature>
<feature type="disulfide bond" evidence="4">
    <location>
        <begin position="853"/>
        <end position="863"/>
    </location>
</feature>
<name>A0A835T9F3_CHLIN</name>
<protein>
    <recommendedName>
        <fullName evidence="6">EGF-like domain-containing protein</fullName>
    </recommendedName>
</protein>
<comment type="subcellular location">
    <subcellularLocation>
        <location evidence="1">Golgi apparatus membrane</location>
        <topology evidence="1">Single-pass type II membrane protein</topology>
    </subcellularLocation>
</comment>
<dbReference type="OrthoDB" id="1924787at2759"/>
<dbReference type="Pfam" id="PF03016">
    <property type="entry name" value="Exostosin_GT47"/>
    <property type="match status" value="2"/>
</dbReference>
<dbReference type="PROSITE" id="PS50026">
    <property type="entry name" value="EGF_3"/>
    <property type="match status" value="2"/>
</dbReference>